<feature type="domain" description="Rad60/SUMO-like" evidence="2">
    <location>
        <begin position="325"/>
        <end position="385"/>
    </location>
</feature>
<feature type="compositionally biased region" description="Low complexity" evidence="1">
    <location>
        <begin position="394"/>
        <end position="417"/>
    </location>
</feature>
<proteinExistence type="predicted"/>
<evidence type="ECO:0000313" key="3">
    <source>
        <dbReference type="EMBL" id="CAD9354961.1"/>
    </source>
</evidence>
<dbReference type="Gene3D" id="3.10.20.90">
    <property type="entry name" value="Phosphatidylinositol 3-kinase Catalytic Subunit, Chain A, domain 1"/>
    <property type="match status" value="3"/>
</dbReference>
<dbReference type="EMBL" id="HBGN01037023">
    <property type="protein sequence ID" value="CAD9354961.1"/>
    <property type="molecule type" value="Transcribed_RNA"/>
</dbReference>
<dbReference type="PANTHER" id="PTHR10562">
    <property type="entry name" value="SMALL UBIQUITIN-RELATED MODIFIER"/>
    <property type="match status" value="1"/>
</dbReference>
<reference evidence="3" key="1">
    <citation type="submission" date="2021-01" db="EMBL/GenBank/DDBJ databases">
        <authorList>
            <person name="Corre E."/>
            <person name="Pelletier E."/>
            <person name="Niang G."/>
            <person name="Scheremetjew M."/>
            <person name="Finn R."/>
            <person name="Kale V."/>
            <person name="Holt S."/>
            <person name="Cochrane G."/>
            <person name="Meng A."/>
            <person name="Brown T."/>
            <person name="Cohen L."/>
        </authorList>
    </citation>
    <scope>NUCLEOTIDE SEQUENCE</scope>
    <source>
        <strain evidence="3">Pop2</strain>
    </source>
</reference>
<dbReference type="InterPro" id="IPR029071">
    <property type="entry name" value="Ubiquitin-like_domsf"/>
</dbReference>
<feature type="region of interest" description="Disordered" evidence="1">
    <location>
        <begin position="608"/>
        <end position="642"/>
    </location>
</feature>
<dbReference type="AlphaFoldDB" id="A0A7S2A1M0"/>
<accession>A0A7S2A1M0</accession>
<feature type="compositionally biased region" description="Basic and acidic residues" evidence="1">
    <location>
        <begin position="124"/>
        <end position="134"/>
    </location>
</feature>
<feature type="compositionally biased region" description="Low complexity" evidence="1">
    <location>
        <begin position="88"/>
        <end position="104"/>
    </location>
</feature>
<feature type="region of interest" description="Disordered" evidence="1">
    <location>
        <begin position="1"/>
        <end position="175"/>
    </location>
</feature>
<feature type="domain" description="Rad60/SUMO-like" evidence="2">
    <location>
        <begin position="531"/>
        <end position="600"/>
    </location>
</feature>
<feature type="compositionally biased region" description="Low complexity" evidence="1">
    <location>
        <begin position="70"/>
        <end position="81"/>
    </location>
</feature>
<dbReference type="Pfam" id="PF11976">
    <property type="entry name" value="Rad60-SLD"/>
    <property type="match status" value="3"/>
</dbReference>
<feature type="compositionally biased region" description="Acidic residues" evidence="1">
    <location>
        <begin position="150"/>
        <end position="162"/>
    </location>
</feature>
<protein>
    <recommendedName>
        <fullName evidence="2">Rad60/SUMO-like domain-containing protein</fullName>
    </recommendedName>
</protein>
<gene>
    <name evidence="3" type="ORF">DBRI1063_LOCUS23753</name>
</gene>
<feature type="domain" description="Rad60/SUMO-like" evidence="2">
    <location>
        <begin position="445"/>
        <end position="502"/>
    </location>
</feature>
<feature type="compositionally biased region" description="Polar residues" evidence="1">
    <location>
        <begin position="135"/>
        <end position="149"/>
    </location>
</feature>
<feature type="compositionally biased region" description="Basic residues" evidence="1">
    <location>
        <begin position="105"/>
        <end position="123"/>
    </location>
</feature>
<sequence length="756" mass="82345">MGDDDDDSSTSSIPGADSDIMGSSSSEDEDPFSFQSRSFGGRKRRRRSSTTTSMNSQTATNGKTKETKVPSAAAASHPLPSGNKSITASMSSDYDSSSSSCASYQKKKRRGRGGGGKGRRKSKPSLEARLKTMEQTKLNAKLSSAYNVSSDDDDDDDDDDGIMEVIPPPNQQKSASNILVMLSDSSDEEDAKIIVGTSSSSSLIRPPPASSSSYATRRTTRVSAAAAAAAVTQSSSNTATEQSEVTTALHKAREAREALTRAQQYRAEDIVIEDDDDDVMMVEHYPKTAPQSQNINGTSLGQVMRVMLRTNVVMGSLNGMIANREYKIRSGEKLQSLMDNYRSVNSTSLPISANTQFSFDGQTLNLNQTPTFYDMEDEDLMDVIVKISASATTPYQSQTQTATASSSSSNNKSSHPSIEGWRTRHGEIDRVIIITRIKNGDPNATHKYQLRKMDPFQKLVDVYRKQTNSSSSMISLEYNGRRLELSSTPSKEGMVDNTTLDICDHMALLRGGGVASVVTLPSSSNNKIAVKIRINGKDSSVQTYKMELTERFQKIMDEFCGKNGVTLSDCKFTFDGDVLRPMNTPQQEDLEGDEIVDVMVDPNLLAAPKTTTKSTSASNPMPASSTSQTHTSSTSDRPLSLSSTSSASASVLSVSSSSTYRATPARGVPKKAIKIQTIRNNKKAARPKQFRLYNTDTIGKLRKGYIDYYKSKGCQNVQFYFTNALIKDDMATLESLGVREMSTLYAIENGKKYVPV</sequence>
<evidence type="ECO:0000259" key="2">
    <source>
        <dbReference type="Pfam" id="PF11976"/>
    </source>
</evidence>
<evidence type="ECO:0000256" key="1">
    <source>
        <dbReference type="SAM" id="MobiDB-lite"/>
    </source>
</evidence>
<name>A0A7S2A1M0_9STRA</name>
<dbReference type="InterPro" id="IPR022617">
    <property type="entry name" value="Rad60/SUMO-like_dom"/>
</dbReference>
<organism evidence="3">
    <name type="scientific">Ditylum brightwellii</name>
    <dbReference type="NCBI Taxonomy" id="49249"/>
    <lineage>
        <taxon>Eukaryota</taxon>
        <taxon>Sar</taxon>
        <taxon>Stramenopiles</taxon>
        <taxon>Ochrophyta</taxon>
        <taxon>Bacillariophyta</taxon>
        <taxon>Mediophyceae</taxon>
        <taxon>Lithodesmiophycidae</taxon>
        <taxon>Lithodesmiales</taxon>
        <taxon>Lithodesmiaceae</taxon>
        <taxon>Ditylum</taxon>
    </lineage>
</organism>
<feature type="region of interest" description="Disordered" evidence="1">
    <location>
        <begin position="394"/>
        <end position="421"/>
    </location>
</feature>
<dbReference type="SUPFAM" id="SSF54236">
    <property type="entry name" value="Ubiquitin-like"/>
    <property type="match status" value="3"/>
</dbReference>
<dbReference type="CDD" id="cd01763">
    <property type="entry name" value="Ubl_SUMO_like"/>
    <property type="match status" value="3"/>
</dbReference>